<name>A0A375D8F7_9BURK</name>
<proteinExistence type="predicted"/>
<gene>
    <name evidence="1" type="ORF">CBM2636_MP21104</name>
</gene>
<dbReference type="EMBL" id="LT984814">
    <property type="protein sequence ID" value="SPD68254.1"/>
    <property type="molecule type" value="Genomic_DNA"/>
</dbReference>
<dbReference type="Proteomes" id="UP000254259">
    <property type="component" value="Plasmid CBM2636_mp"/>
</dbReference>
<dbReference type="AlphaFoldDB" id="A0A375D8F7"/>
<evidence type="ECO:0000313" key="1">
    <source>
        <dbReference type="EMBL" id="SPD68254.1"/>
    </source>
</evidence>
<geneLocation type="plasmid" evidence="2">
    <name>cbm2636_mp</name>
</geneLocation>
<protein>
    <submittedName>
        <fullName evidence="1">Uncharacterized protein</fullName>
    </submittedName>
</protein>
<keyword evidence="1" id="KW-0614">Plasmid</keyword>
<organism evidence="1 2">
    <name type="scientific">Cupriavidus taiwanensis</name>
    <dbReference type="NCBI Taxonomy" id="164546"/>
    <lineage>
        <taxon>Bacteria</taxon>
        <taxon>Pseudomonadati</taxon>
        <taxon>Pseudomonadota</taxon>
        <taxon>Betaproteobacteria</taxon>
        <taxon>Burkholderiales</taxon>
        <taxon>Burkholderiaceae</taxon>
        <taxon>Cupriavidus</taxon>
    </lineage>
</organism>
<evidence type="ECO:0000313" key="2">
    <source>
        <dbReference type="Proteomes" id="UP000254259"/>
    </source>
</evidence>
<accession>A0A375D8F7</accession>
<reference evidence="1 2" key="1">
    <citation type="submission" date="2018-01" db="EMBL/GenBank/DDBJ databases">
        <authorList>
            <person name="Clerissi C."/>
        </authorList>
    </citation>
    <scope>NUCLEOTIDE SEQUENCE [LARGE SCALE GENOMIC DNA]</scope>
    <source>
        <strain evidence="1">Cupriavidus taiwanensis SWF 66322</strain>
        <plasmid evidence="2">cbm2636_mp</plasmid>
    </source>
</reference>
<sequence>MVRAPRVWSLVSFGQQVVLLRLRL</sequence>